<sequence length="106" mass="12045">FSNAIKGCLYNMYAAVYNFHCRLIEAARSRIVDLMHQRSLFISANHSALNYRSPSTRKNDSMSDNFGLQCSCYTTVAESGDVMIILTTFSIYIFIRYVFSARSVTS</sequence>
<feature type="transmembrane region" description="Helical" evidence="1">
    <location>
        <begin position="82"/>
        <end position="99"/>
    </location>
</feature>
<evidence type="ECO:0000256" key="1">
    <source>
        <dbReference type="SAM" id="Phobius"/>
    </source>
</evidence>
<gene>
    <name evidence="2" type="ORF">L9F63_023999</name>
</gene>
<name>A0AAD8E8P8_DIPPU</name>
<feature type="non-terminal residue" evidence="2">
    <location>
        <position position="106"/>
    </location>
</feature>
<accession>A0AAD8E8P8</accession>
<comment type="caution">
    <text evidence="2">The sequence shown here is derived from an EMBL/GenBank/DDBJ whole genome shotgun (WGS) entry which is preliminary data.</text>
</comment>
<organism evidence="2 3">
    <name type="scientific">Diploptera punctata</name>
    <name type="common">Pacific beetle cockroach</name>
    <dbReference type="NCBI Taxonomy" id="6984"/>
    <lineage>
        <taxon>Eukaryota</taxon>
        <taxon>Metazoa</taxon>
        <taxon>Ecdysozoa</taxon>
        <taxon>Arthropoda</taxon>
        <taxon>Hexapoda</taxon>
        <taxon>Insecta</taxon>
        <taxon>Pterygota</taxon>
        <taxon>Neoptera</taxon>
        <taxon>Polyneoptera</taxon>
        <taxon>Dictyoptera</taxon>
        <taxon>Blattodea</taxon>
        <taxon>Blaberoidea</taxon>
        <taxon>Blaberidae</taxon>
        <taxon>Diplopterinae</taxon>
        <taxon>Diploptera</taxon>
    </lineage>
</organism>
<dbReference type="Proteomes" id="UP001233999">
    <property type="component" value="Unassembled WGS sequence"/>
</dbReference>
<protein>
    <submittedName>
        <fullName evidence="2">Uncharacterized protein</fullName>
    </submittedName>
</protein>
<evidence type="ECO:0000313" key="3">
    <source>
        <dbReference type="Proteomes" id="UP001233999"/>
    </source>
</evidence>
<dbReference type="EMBL" id="JASPKZ010008134">
    <property type="protein sequence ID" value="KAJ9580829.1"/>
    <property type="molecule type" value="Genomic_DNA"/>
</dbReference>
<dbReference type="AlphaFoldDB" id="A0AAD8E8P8"/>
<keyword evidence="3" id="KW-1185">Reference proteome</keyword>
<proteinExistence type="predicted"/>
<keyword evidence="1" id="KW-1133">Transmembrane helix</keyword>
<feature type="non-terminal residue" evidence="2">
    <location>
        <position position="1"/>
    </location>
</feature>
<keyword evidence="1" id="KW-0472">Membrane</keyword>
<evidence type="ECO:0000313" key="2">
    <source>
        <dbReference type="EMBL" id="KAJ9580829.1"/>
    </source>
</evidence>
<reference evidence="2" key="2">
    <citation type="submission" date="2023-05" db="EMBL/GenBank/DDBJ databases">
        <authorList>
            <person name="Fouks B."/>
        </authorList>
    </citation>
    <scope>NUCLEOTIDE SEQUENCE</scope>
    <source>
        <strain evidence="2">Stay&amp;Tobe</strain>
        <tissue evidence="2">Testes</tissue>
    </source>
</reference>
<reference evidence="2" key="1">
    <citation type="journal article" date="2023" name="IScience">
        <title>Live-bearing cockroach genome reveals convergent evolutionary mechanisms linked to viviparity in insects and beyond.</title>
        <authorList>
            <person name="Fouks B."/>
            <person name="Harrison M.C."/>
            <person name="Mikhailova A.A."/>
            <person name="Marchal E."/>
            <person name="English S."/>
            <person name="Carruthers M."/>
            <person name="Jennings E.C."/>
            <person name="Chiamaka E.L."/>
            <person name="Frigard R.A."/>
            <person name="Pippel M."/>
            <person name="Attardo G.M."/>
            <person name="Benoit J.B."/>
            <person name="Bornberg-Bauer E."/>
            <person name="Tobe S.S."/>
        </authorList>
    </citation>
    <scope>NUCLEOTIDE SEQUENCE</scope>
    <source>
        <strain evidence="2">Stay&amp;Tobe</strain>
    </source>
</reference>
<keyword evidence="1" id="KW-0812">Transmembrane</keyword>